<proteinExistence type="predicted"/>
<keyword evidence="2" id="KW-1185">Reference proteome</keyword>
<dbReference type="EMBL" id="CM045763">
    <property type="protein sequence ID" value="KAI8022985.1"/>
    <property type="molecule type" value="Genomic_DNA"/>
</dbReference>
<reference evidence="1 2" key="1">
    <citation type="journal article" date="2022" name="Plant J.">
        <title>Chromosome-level genome of Camellia lanceoleosa provides a valuable resource for understanding genome evolution and self-incompatibility.</title>
        <authorList>
            <person name="Gong W."/>
            <person name="Xiao S."/>
            <person name="Wang L."/>
            <person name="Liao Z."/>
            <person name="Chang Y."/>
            <person name="Mo W."/>
            <person name="Hu G."/>
            <person name="Li W."/>
            <person name="Zhao G."/>
            <person name="Zhu H."/>
            <person name="Hu X."/>
            <person name="Ji K."/>
            <person name="Xiang X."/>
            <person name="Song Q."/>
            <person name="Yuan D."/>
            <person name="Jin S."/>
            <person name="Zhang L."/>
        </authorList>
    </citation>
    <scope>NUCLEOTIDE SEQUENCE [LARGE SCALE GENOMIC DNA]</scope>
    <source>
        <strain evidence="1">SQ_2022a</strain>
    </source>
</reference>
<dbReference type="Proteomes" id="UP001060215">
    <property type="component" value="Chromosome 6"/>
</dbReference>
<name>A0ACC0IC36_9ERIC</name>
<organism evidence="1 2">
    <name type="scientific">Camellia lanceoleosa</name>
    <dbReference type="NCBI Taxonomy" id="1840588"/>
    <lineage>
        <taxon>Eukaryota</taxon>
        <taxon>Viridiplantae</taxon>
        <taxon>Streptophyta</taxon>
        <taxon>Embryophyta</taxon>
        <taxon>Tracheophyta</taxon>
        <taxon>Spermatophyta</taxon>
        <taxon>Magnoliopsida</taxon>
        <taxon>eudicotyledons</taxon>
        <taxon>Gunneridae</taxon>
        <taxon>Pentapetalae</taxon>
        <taxon>asterids</taxon>
        <taxon>Ericales</taxon>
        <taxon>Theaceae</taxon>
        <taxon>Camellia</taxon>
    </lineage>
</organism>
<gene>
    <name evidence="1" type="ORF">LOK49_LG03G00739</name>
</gene>
<evidence type="ECO:0000313" key="1">
    <source>
        <dbReference type="EMBL" id="KAI8022985.1"/>
    </source>
</evidence>
<sequence>MSHLKPSFFRNKLTDSTIYRRQGRPMKNSSPKWLKLITKSHEKLNKMLFLPILDIAVK</sequence>
<comment type="caution">
    <text evidence="1">The sequence shown here is derived from an EMBL/GenBank/DDBJ whole genome shotgun (WGS) entry which is preliminary data.</text>
</comment>
<protein>
    <submittedName>
        <fullName evidence="1">Uncharacterized protein</fullName>
    </submittedName>
</protein>
<accession>A0ACC0IC36</accession>
<evidence type="ECO:0000313" key="2">
    <source>
        <dbReference type="Proteomes" id="UP001060215"/>
    </source>
</evidence>